<gene>
    <name evidence="2" type="ORF">F0357_06045</name>
</gene>
<evidence type="ECO:0000313" key="3">
    <source>
        <dbReference type="Proteomes" id="UP000332515"/>
    </source>
</evidence>
<accession>A0A6A7XZK3</accession>
<reference evidence="2 3" key="1">
    <citation type="submission" date="2019-09" db="EMBL/GenBank/DDBJ databases">
        <title>Segnochrobactrum spirostomi gen. nov., sp. nov., isolated from the ciliate Spirostomum cf. yagiui and description of a novel family, Segnochrobactraceae fam. nov. within the order Rhizobiales of the class Alphaproteobacteria.</title>
        <authorList>
            <person name="Akter S."/>
            <person name="Shazib S.U.A."/>
            <person name="Shin M.K."/>
        </authorList>
    </citation>
    <scope>NUCLEOTIDE SEQUENCE [LARGE SCALE GENOMIC DNA]</scope>
    <source>
        <strain evidence="2 3">Sp-1</strain>
    </source>
</reference>
<dbReference type="AlphaFoldDB" id="A0A6A7XZK3"/>
<name>A0A6A7XZK3_9HYPH</name>
<dbReference type="InterPro" id="IPR012938">
    <property type="entry name" value="Glc/Sorbosone_DH"/>
</dbReference>
<organism evidence="2 3">
    <name type="scientific">Segnochrobactrum spirostomi</name>
    <dbReference type="NCBI Taxonomy" id="2608987"/>
    <lineage>
        <taxon>Bacteria</taxon>
        <taxon>Pseudomonadati</taxon>
        <taxon>Pseudomonadota</taxon>
        <taxon>Alphaproteobacteria</taxon>
        <taxon>Hyphomicrobiales</taxon>
        <taxon>Segnochrobactraceae</taxon>
        <taxon>Segnochrobactrum</taxon>
    </lineage>
</organism>
<protein>
    <submittedName>
        <fullName evidence="2">PQQ-dependent sugar dehydrogenase</fullName>
    </submittedName>
</protein>
<keyword evidence="3" id="KW-1185">Reference proteome</keyword>
<dbReference type="SUPFAM" id="SSF50952">
    <property type="entry name" value="Soluble quinoprotein glucose dehydrogenase"/>
    <property type="match status" value="1"/>
</dbReference>
<dbReference type="PANTHER" id="PTHR19328">
    <property type="entry name" value="HEDGEHOG-INTERACTING PROTEIN"/>
    <property type="match status" value="1"/>
</dbReference>
<proteinExistence type="predicted"/>
<dbReference type="Pfam" id="PF07995">
    <property type="entry name" value="GSDH"/>
    <property type="match status" value="1"/>
</dbReference>
<dbReference type="EMBL" id="VWNA01000001">
    <property type="protein sequence ID" value="MQT12230.1"/>
    <property type="molecule type" value="Genomic_DNA"/>
</dbReference>
<evidence type="ECO:0000313" key="2">
    <source>
        <dbReference type="EMBL" id="MQT12230.1"/>
    </source>
</evidence>
<dbReference type="PANTHER" id="PTHR19328:SF75">
    <property type="entry name" value="ALDOSE SUGAR DEHYDROGENASE YLII"/>
    <property type="match status" value="1"/>
</dbReference>
<comment type="caution">
    <text evidence="2">The sequence shown here is derived from an EMBL/GenBank/DDBJ whole genome shotgun (WGS) entry which is preliminary data.</text>
</comment>
<dbReference type="Proteomes" id="UP000332515">
    <property type="component" value="Unassembled WGS sequence"/>
</dbReference>
<feature type="domain" description="Glucose/Sorbosone dehydrogenase" evidence="1">
    <location>
        <begin position="34"/>
        <end position="363"/>
    </location>
</feature>
<dbReference type="Gene3D" id="2.120.10.30">
    <property type="entry name" value="TolB, C-terminal domain"/>
    <property type="match status" value="1"/>
</dbReference>
<evidence type="ECO:0000259" key="1">
    <source>
        <dbReference type="Pfam" id="PF07995"/>
    </source>
</evidence>
<dbReference type="InterPro" id="IPR011041">
    <property type="entry name" value="Quinoprot_gluc/sorb_DH_b-prop"/>
</dbReference>
<sequence length="369" mass="39393">MSPLAPAAAQSAAPLAATSRDYKLAVTKVVGGLVHPWSLAFLPDGAMLVTERPGRLRLIENGKLDPEPVAGLPAVFAQGQGGLLDLALDPDFAKTGLVYFSYAEPRQGGAGTTLARGQLVREGGKARLENVEVIFRQEPALPGGIQFGSRFAIASNGTLYVTLGDRRQADLAQKLDNDVGKVIRIDRDGSIPKSNPFVGRDGARPEIWAYGFRNGQGAAIDPATGQLWTVDHGAKGGDEINHPEAGKNYGWPVITYGVDYSGAKIGIGTSAPGMEQPVYYWDPSIAPSGLAIYDGALFPKWKGDLLVGALKGQILVRLDRENGRIVDEERMMKGLIGRIRDVRVGPDGAIWLLTDEENGGLYRVIPAKS</sequence>
<dbReference type="InterPro" id="IPR011042">
    <property type="entry name" value="6-blade_b-propeller_TolB-like"/>
</dbReference>